<reference evidence="1 3" key="3">
    <citation type="submission" date="2019-07" db="EMBL/GenBank/DDBJ databases">
        <title>Whole genome shotgun sequence of Methylobacterium oxalidis NBRC 107715.</title>
        <authorList>
            <person name="Hosoyama A."/>
            <person name="Uohara A."/>
            <person name="Ohji S."/>
            <person name="Ichikawa N."/>
        </authorList>
    </citation>
    <scope>NUCLEOTIDE SEQUENCE [LARGE SCALE GENOMIC DNA]</scope>
    <source>
        <strain evidence="1 3">NBRC 107715</strain>
    </source>
</reference>
<organism evidence="1 3">
    <name type="scientific">Methylobacterium oxalidis</name>
    <dbReference type="NCBI Taxonomy" id="944322"/>
    <lineage>
        <taxon>Bacteria</taxon>
        <taxon>Pseudomonadati</taxon>
        <taxon>Pseudomonadota</taxon>
        <taxon>Alphaproteobacteria</taxon>
        <taxon>Hyphomicrobiales</taxon>
        <taxon>Methylobacteriaceae</taxon>
        <taxon>Methylobacterium</taxon>
    </lineage>
</organism>
<name>A0A512IZV3_9HYPH</name>
<protein>
    <submittedName>
        <fullName evidence="1">Uncharacterized protein</fullName>
    </submittedName>
</protein>
<dbReference type="EMBL" id="BSPK01000112">
    <property type="protein sequence ID" value="GLS67408.1"/>
    <property type="molecule type" value="Genomic_DNA"/>
</dbReference>
<sequence>MSSRGQRQGVAAEVERQLAVSRTRCRSDTARPAVALTLGQWRTVETILRTEIGQWHQGRGINPERVDTGFMVLAAVRYSLGRPCHAASLCTGWLRTHWAALREGDRDEILADIERHLAEAGGADDEADRAAWIAFVSWTRAGQDGAEAPLAPLAGYRLGILARAPRTYAAGDAQIQALHNRGLVAPTGSVDAEGRREWAITKAGRATLERQP</sequence>
<gene>
    <name evidence="2" type="ORF">GCM10007888_57920</name>
    <name evidence="1" type="ORF">MOX02_11870</name>
</gene>
<keyword evidence="4" id="KW-1185">Reference proteome</keyword>
<evidence type="ECO:0000313" key="1">
    <source>
        <dbReference type="EMBL" id="GEP03149.1"/>
    </source>
</evidence>
<dbReference type="OrthoDB" id="7990180at2"/>
<accession>A0A512IZV3</accession>
<dbReference type="AlphaFoldDB" id="A0A512IZV3"/>
<reference evidence="4" key="2">
    <citation type="journal article" date="2019" name="Int. J. Syst. Evol. Microbiol.">
        <title>The Global Catalogue of Microorganisms (GCM) 10K type strain sequencing project: providing services to taxonomists for standard genome sequencing and annotation.</title>
        <authorList>
            <consortium name="The Broad Institute Genomics Platform"/>
            <consortium name="The Broad Institute Genome Sequencing Center for Infectious Disease"/>
            <person name="Wu L."/>
            <person name="Ma J."/>
        </authorList>
    </citation>
    <scope>NUCLEOTIDE SEQUENCE [LARGE SCALE GENOMIC DNA]</scope>
    <source>
        <strain evidence="4">NBRC 107715</strain>
    </source>
</reference>
<dbReference type="Proteomes" id="UP001156856">
    <property type="component" value="Unassembled WGS sequence"/>
</dbReference>
<evidence type="ECO:0000313" key="2">
    <source>
        <dbReference type="EMBL" id="GLS67408.1"/>
    </source>
</evidence>
<dbReference type="EMBL" id="BJZU01000017">
    <property type="protein sequence ID" value="GEP03149.1"/>
    <property type="molecule type" value="Genomic_DNA"/>
</dbReference>
<proteinExistence type="predicted"/>
<reference evidence="2" key="4">
    <citation type="submission" date="2023-01" db="EMBL/GenBank/DDBJ databases">
        <title>Draft genome sequence of Methylobacterium oxalidis strain NBRC 107715.</title>
        <authorList>
            <person name="Sun Q."/>
            <person name="Mori K."/>
        </authorList>
    </citation>
    <scope>NUCLEOTIDE SEQUENCE</scope>
    <source>
        <strain evidence="2">NBRC 107715</strain>
    </source>
</reference>
<comment type="caution">
    <text evidence="1">The sequence shown here is derived from an EMBL/GenBank/DDBJ whole genome shotgun (WGS) entry which is preliminary data.</text>
</comment>
<dbReference type="Proteomes" id="UP000321960">
    <property type="component" value="Unassembled WGS sequence"/>
</dbReference>
<dbReference type="RefSeq" id="WP_147024874.1">
    <property type="nucleotide sequence ID" value="NZ_BJZU01000017.1"/>
</dbReference>
<evidence type="ECO:0000313" key="3">
    <source>
        <dbReference type="Proteomes" id="UP000321960"/>
    </source>
</evidence>
<evidence type="ECO:0000313" key="4">
    <source>
        <dbReference type="Proteomes" id="UP001156856"/>
    </source>
</evidence>
<reference evidence="2" key="1">
    <citation type="journal article" date="2014" name="Int. J. Syst. Evol. Microbiol.">
        <title>Complete genome of a new Firmicutes species belonging to the dominant human colonic microbiota ('Ruminococcus bicirculans') reveals two chromosomes and a selective capacity to utilize plant glucans.</title>
        <authorList>
            <consortium name="NISC Comparative Sequencing Program"/>
            <person name="Wegmann U."/>
            <person name="Louis P."/>
            <person name="Goesmann A."/>
            <person name="Henrissat B."/>
            <person name="Duncan S.H."/>
            <person name="Flint H.J."/>
        </authorList>
    </citation>
    <scope>NUCLEOTIDE SEQUENCE</scope>
    <source>
        <strain evidence="2">NBRC 107715</strain>
    </source>
</reference>